<proteinExistence type="predicted"/>
<keyword evidence="2" id="KW-1133">Transmembrane helix</keyword>
<evidence type="ECO:0000313" key="4">
    <source>
        <dbReference type="Proteomes" id="UP000319804"/>
    </source>
</evidence>
<dbReference type="RefSeq" id="WP_141380436.1">
    <property type="nucleotide sequence ID" value="NZ_BJNA01000023.1"/>
</dbReference>
<organism evidence="3 4">
    <name type="scientific">Microbacterium lacticum</name>
    <dbReference type="NCBI Taxonomy" id="33885"/>
    <lineage>
        <taxon>Bacteria</taxon>
        <taxon>Bacillati</taxon>
        <taxon>Actinomycetota</taxon>
        <taxon>Actinomycetes</taxon>
        <taxon>Micrococcales</taxon>
        <taxon>Microbacteriaceae</taxon>
        <taxon>Microbacterium</taxon>
    </lineage>
</organism>
<gene>
    <name evidence="3" type="ORF">FHX68_2791</name>
</gene>
<feature type="region of interest" description="Disordered" evidence="1">
    <location>
        <begin position="57"/>
        <end position="82"/>
    </location>
</feature>
<evidence type="ECO:0000256" key="1">
    <source>
        <dbReference type="SAM" id="MobiDB-lite"/>
    </source>
</evidence>
<dbReference type="AlphaFoldDB" id="A0A4Y3UPA9"/>
<evidence type="ECO:0000313" key="3">
    <source>
        <dbReference type="EMBL" id="TQM90939.1"/>
    </source>
</evidence>
<protein>
    <submittedName>
        <fullName evidence="3">Uncharacterized protein</fullName>
    </submittedName>
</protein>
<sequence>MNPDYGAGIGIGFFLIMIVIYLGILALALWINYLIMRTAVKNGMLLAMQQSGQQFAPGGYLPPASPYQGPPAQPPYSGPPAP</sequence>
<keyword evidence="2" id="KW-0812">Transmembrane</keyword>
<feature type="transmembrane region" description="Helical" evidence="2">
    <location>
        <begin position="6"/>
        <end position="35"/>
    </location>
</feature>
<dbReference type="EMBL" id="VFPS01000006">
    <property type="protein sequence ID" value="TQM90939.1"/>
    <property type="molecule type" value="Genomic_DNA"/>
</dbReference>
<dbReference type="Proteomes" id="UP000319804">
    <property type="component" value="Unassembled WGS sequence"/>
</dbReference>
<name>A0A4Y3UPA9_9MICO</name>
<dbReference type="OrthoDB" id="5083869at2"/>
<reference evidence="3 4" key="1">
    <citation type="submission" date="2019-06" db="EMBL/GenBank/DDBJ databases">
        <title>Sequencing the genomes of 1000 actinobacteria strains.</title>
        <authorList>
            <person name="Klenk H.-P."/>
        </authorList>
    </citation>
    <scope>NUCLEOTIDE SEQUENCE [LARGE SCALE GENOMIC DNA]</scope>
    <source>
        <strain evidence="3 4">DSM 20427</strain>
    </source>
</reference>
<comment type="caution">
    <text evidence="3">The sequence shown here is derived from an EMBL/GenBank/DDBJ whole genome shotgun (WGS) entry which is preliminary data.</text>
</comment>
<evidence type="ECO:0000256" key="2">
    <source>
        <dbReference type="SAM" id="Phobius"/>
    </source>
</evidence>
<feature type="compositionally biased region" description="Pro residues" evidence="1">
    <location>
        <begin position="63"/>
        <end position="82"/>
    </location>
</feature>
<keyword evidence="4" id="KW-1185">Reference proteome</keyword>
<accession>A0A4Y3UPA9</accession>
<keyword evidence="2" id="KW-0472">Membrane</keyword>